<dbReference type="SUPFAM" id="SSF46785">
    <property type="entry name" value="Winged helix' DNA-binding domain"/>
    <property type="match status" value="1"/>
</dbReference>
<dbReference type="SMART" id="SM00345">
    <property type="entry name" value="HTH_GNTR"/>
    <property type="match status" value="1"/>
</dbReference>
<keyword evidence="3" id="KW-0804">Transcription</keyword>
<dbReference type="PANTHER" id="PTHR43537">
    <property type="entry name" value="TRANSCRIPTIONAL REGULATOR, GNTR FAMILY"/>
    <property type="match status" value="1"/>
</dbReference>
<dbReference type="InterPro" id="IPR008920">
    <property type="entry name" value="TF_FadR/GntR_C"/>
</dbReference>
<dbReference type="EMBL" id="BCSX01000027">
    <property type="protein sequence ID" value="GAS89149.1"/>
    <property type="molecule type" value="Genomic_DNA"/>
</dbReference>
<reference evidence="7" key="2">
    <citation type="submission" date="2016-02" db="EMBL/GenBank/DDBJ databases">
        <title>Draft genome sequence of five rapidly growing Mycobacterium species.</title>
        <authorList>
            <person name="Katahira K."/>
            <person name="Gotou Y."/>
            <person name="Iida K."/>
            <person name="Ogura Y."/>
            <person name="Hayashi T."/>
        </authorList>
    </citation>
    <scope>NUCLEOTIDE SEQUENCE [LARGE SCALE GENOMIC DNA]</scope>
    <source>
        <strain evidence="7">JCM15654</strain>
    </source>
</reference>
<dbReference type="SUPFAM" id="SSF48008">
    <property type="entry name" value="GntR ligand-binding domain-like"/>
    <property type="match status" value="1"/>
</dbReference>
<dbReference type="CDD" id="cd07377">
    <property type="entry name" value="WHTH_GntR"/>
    <property type="match status" value="1"/>
</dbReference>
<dbReference type="InterPro" id="IPR000524">
    <property type="entry name" value="Tscrpt_reg_HTH_GntR"/>
</dbReference>
<dbReference type="Proteomes" id="UP000069620">
    <property type="component" value="Unassembled WGS sequence"/>
</dbReference>
<evidence type="ECO:0000256" key="1">
    <source>
        <dbReference type="ARBA" id="ARBA00023015"/>
    </source>
</evidence>
<dbReference type="PANTHER" id="PTHR43537:SF5">
    <property type="entry name" value="UXU OPERON TRANSCRIPTIONAL REGULATOR"/>
    <property type="match status" value="1"/>
</dbReference>
<dbReference type="Pfam" id="PF00392">
    <property type="entry name" value="GntR"/>
    <property type="match status" value="1"/>
</dbReference>
<dbReference type="RefSeq" id="WP_084388507.1">
    <property type="nucleotide sequence ID" value="NZ_BCSX01000027.1"/>
</dbReference>
<organism evidence="6 7">
    <name type="scientific">Mycolicibacterium brisbanense</name>
    <dbReference type="NCBI Taxonomy" id="146020"/>
    <lineage>
        <taxon>Bacteria</taxon>
        <taxon>Bacillati</taxon>
        <taxon>Actinomycetota</taxon>
        <taxon>Actinomycetes</taxon>
        <taxon>Mycobacteriales</taxon>
        <taxon>Mycobacteriaceae</taxon>
        <taxon>Mycolicibacterium</taxon>
    </lineage>
</organism>
<comment type="caution">
    <text evidence="6">The sequence shown here is derived from an EMBL/GenBank/DDBJ whole genome shotgun (WGS) entry which is preliminary data.</text>
</comment>
<evidence type="ECO:0000259" key="5">
    <source>
        <dbReference type="PROSITE" id="PS50949"/>
    </source>
</evidence>
<keyword evidence="2" id="KW-0238">DNA-binding</keyword>
<dbReference type="Gene3D" id="1.20.120.530">
    <property type="entry name" value="GntR ligand-binding domain-like"/>
    <property type="match status" value="1"/>
</dbReference>
<accession>A0A117I5Y2</accession>
<dbReference type="GO" id="GO:0003700">
    <property type="term" value="F:DNA-binding transcription factor activity"/>
    <property type="evidence" value="ECO:0007669"/>
    <property type="project" value="InterPro"/>
</dbReference>
<dbReference type="GO" id="GO:0003677">
    <property type="term" value="F:DNA binding"/>
    <property type="evidence" value="ECO:0007669"/>
    <property type="project" value="UniProtKB-KW"/>
</dbReference>
<dbReference type="PROSITE" id="PS50949">
    <property type="entry name" value="HTH_GNTR"/>
    <property type="match status" value="1"/>
</dbReference>
<keyword evidence="1" id="KW-0805">Transcription regulation</keyword>
<name>A0A117I5Y2_9MYCO</name>
<dbReference type="PRINTS" id="PR00035">
    <property type="entry name" value="HTHGNTR"/>
</dbReference>
<proteinExistence type="predicted"/>
<protein>
    <submittedName>
        <fullName evidence="6">GntR family transcriptional regulator</fullName>
    </submittedName>
</protein>
<reference evidence="7" key="1">
    <citation type="journal article" date="2016" name="Genome Announc.">
        <title>Draft Genome Sequences of Five Rapidly Growing Mycobacterium Species, M. thermoresistibile, M. fortuitum subsp. acetamidolyticum, M. canariasense, M. brisbanense, and M. novocastrense.</title>
        <authorList>
            <person name="Katahira K."/>
            <person name="Ogura Y."/>
            <person name="Gotoh Y."/>
            <person name="Hayashi T."/>
        </authorList>
    </citation>
    <scope>NUCLEOTIDE SEQUENCE [LARGE SCALE GENOMIC DNA]</scope>
    <source>
        <strain evidence="7">JCM15654</strain>
    </source>
</reference>
<evidence type="ECO:0000256" key="4">
    <source>
        <dbReference type="SAM" id="MobiDB-lite"/>
    </source>
</evidence>
<dbReference type="STRING" id="146020.RMCB_3245"/>
<dbReference type="InterPro" id="IPR036390">
    <property type="entry name" value="WH_DNA-bd_sf"/>
</dbReference>
<dbReference type="Pfam" id="PF07729">
    <property type="entry name" value="FCD"/>
    <property type="match status" value="1"/>
</dbReference>
<sequence>MSTDQANGGEGTTSMSQVAAHAIREGIIEGRYPPGSRLRERDLSETLQMSRIPVREALRQLEVEGFVTTSPNRGAVVTQLTMRDVVELFDLRLSLEVLAARQAALAVAKGGAGDKLQQLLVAALRATRSGDIVAIRQINTEIHAEIVAMAGNSLLTTTMAPLLGRMRWVFALTADRDPEVEYTEHRALCDAIYAGNPDLAGALALAHIEHGRAPSLEGLSKVLPASQLRPIHTGPPENRCPLRGRTQGKMPPCADWSEPLRQPSLRASSW</sequence>
<gene>
    <name evidence="6" type="ORF">RMCB_3245</name>
</gene>
<dbReference type="InterPro" id="IPR036388">
    <property type="entry name" value="WH-like_DNA-bd_sf"/>
</dbReference>
<evidence type="ECO:0000313" key="6">
    <source>
        <dbReference type="EMBL" id="GAS89149.1"/>
    </source>
</evidence>
<evidence type="ECO:0000313" key="7">
    <source>
        <dbReference type="Proteomes" id="UP000069620"/>
    </source>
</evidence>
<dbReference type="Gene3D" id="1.10.10.10">
    <property type="entry name" value="Winged helix-like DNA-binding domain superfamily/Winged helix DNA-binding domain"/>
    <property type="match status" value="1"/>
</dbReference>
<keyword evidence="7" id="KW-1185">Reference proteome</keyword>
<evidence type="ECO:0000256" key="3">
    <source>
        <dbReference type="ARBA" id="ARBA00023163"/>
    </source>
</evidence>
<dbReference type="SMART" id="SM00895">
    <property type="entry name" value="FCD"/>
    <property type="match status" value="1"/>
</dbReference>
<dbReference type="InterPro" id="IPR011711">
    <property type="entry name" value="GntR_C"/>
</dbReference>
<evidence type="ECO:0000256" key="2">
    <source>
        <dbReference type="ARBA" id="ARBA00023125"/>
    </source>
</evidence>
<feature type="domain" description="HTH gntR-type" evidence="5">
    <location>
        <begin position="13"/>
        <end position="80"/>
    </location>
</feature>
<dbReference type="AlphaFoldDB" id="A0A117I5Y2"/>
<feature type="region of interest" description="Disordered" evidence="4">
    <location>
        <begin position="228"/>
        <end position="270"/>
    </location>
</feature>